<dbReference type="EMBL" id="MLFU01000022">
    <property type="protein sequence ID" value="KAK1498650.1"/>
    <property type="molecule type" value="Genomic_DNA"/>
</dbReference>
<dbReference type="RefSeq" id="XP_060382140.1">
    <property type="nucleotide sequence ID" value="XM_060523402.1"/>
</dbReference>
<reference evidence="1 2" key="1">
    <citation type="submission" date="2016-10" db="EMBL/GenBank/DDBJ databases">
        <title>The genome sequence of Colletotrichum fioriniae PJ7.</title>
        <authorList>
            <person name="Baroncelli R."/>
        </authorList>
    </citation>
    <scope>NUCLEOTIDE SEQUENCE [LARGE SCALE GENOMIC DNA]</scope>
    <source>
        <strain evidence="1 2">Tom-12</strain>
    </source>
</reference>
<evidence type="ECO:0000313" key="1">
    <source>
        <dbReference type="EMBL" id="KAK1498650.1"/>
    </source>
</evidence>
<keyword evidence="2" id="KW-1185">Reference proteome</keyword>
<comment type="caution">
    <text evidence="1">The sequence shown here is derived from an EMBL/GenBank/DDBJ whole genome shotgun (WGS) entry which is preliminary data.</text>
</comment>
<sequence>MSMADGVFGETMELLSGEQSQYSADDLGTGYNSATMLCRTRRPACGWEVDVAGSSSPLGLRCRGDTCE</sequence>
<organism evidence="1 2">
    <name type="scientific">Colletotrichum tamarilloi</name>
    <dbReference type="NCBI Taxonomy" id="1209934"/>
    <lineage>
        <taxon>Eukaryota</taxon>
        <taxon>Fungi</taxon>
        <taxon>Dikarya</taxon>
        <taxon>Ascomycota</taxon>
        <taxon>Pezizomycotina</taxon>
        <taxon>Sordariomycetes</taxon>
        <taxon>Hypocreomycetidae</taxon>
        <taxon>Glomerellales</taxon>
        <taxon>Glomerellaceae</taxon>
        <taxon>Colletotrichum</taxon>
        <taxon>Colletotrichum acutatum species complex</taxon>
    </lineage>
</organism>
<name>A0ABQ9R9R8_9PEZI</name>
<proteinExistence type="predicted"/>
<protein>
    <submittedName>
        <fullName evidence="1">Uncharacterized protein</fullName>
    </submittedName>
</protein>
<accession>A0ABQ9R9R8</accession>
<dbReference type="GeneID" id="85407640"/>
<dbReference type="Proteomes" id="UP001227543">
    <property type="component" value="Unassembled WGS sequence"/>
</dbReference>
<evidence type="ECO:0000313" key="2">
    <source>
        <dbReference type="Proteomes" id="UP001227543"/>
    </source>
</evidence>
<gene>
    <name evidence="1" type="ORF">CTAM01_07379</name>
</gene>